<dbReference type="Pfam" id="PF05193">
    <property type="entry name" value="Peptidase_M16_C"/>
    <property type="match status" value="1"/>
</dbReference>
<dbReference type="RefSeq" id="WP_344643358.1">
    <property type="nucleotide sequence ID" value="NZ_BAAASS010000004.1"/>
</dbReference>
<accession>A0ABW0D378</accession>
<proteinExistence type="inferred from homology"/>
<sequence length="428" mass="46438">MPHVRPHAYALPNGLRVVHHRRVPEGLACVGVHYGVGFRSEPRGRSGFAHLFEHLMFQGSASVAPAEHFSVIQGSGGSVNASTRQDYTEYYQCAPESALERMLFLESDRMYAPKFTEQNLRTQLGVVREEIRRNILDRPFGGFPWIDLPAVMYRDFSNAHNGYGDLGDLARATVADCAAFFDAHYTPSNAVLTVVADLSEECVAGMVERHFGPIPARDRAAEPDLAEPPPHTPLFHDAVEERTRLYATAVGLRLPPFRTDPLGYAAHVVLAGMLTGTAPGGLAAAAARQRVPLSAVKVQCGFFGPFDARAPEPLVVTLHHDGHDPRHLAAFVHRELAALACAGPRTDHLDRAVRRLRTGWARRHADPLQHARSLGAFTLLHARPALVAEVPALLARVDAADVAVAAARLMAQAPAVLTVGPERRGGTA</sequence>
<dbReference type="EMBL" id="JBHSKL010000011">
    <property type="protein sequence ID" value="MFC5224803.1"/>
    <property type="molecule type" value="Genomic_DNA"/>
</dbReference>
<dbReference type="SUPFAM" id="SSF63411">
    <property type="entry name" value="LuxS/MPP-like metallohydrolase"/>
    <property type="match status" value="2"/>
</dbReference>
<dbReference type="InterPro" id="IPR011249">
    <property type="entry name" value="Metalloenz_LuxS/M16"/>
</dbReference>
<feature type="domain" description="Peptidase M16 N-terminal" evidence="2">
    <location>
        <begin position="18"/>
        <end position="132"/>
    </location>
</feature>
<evidence type="ECO:0000259" key="3">
    <source>
        <dbReference type="Pfam" id="PF05193"/>
    </source>
</evidence>
<comment type="caution">
    <text evidence="4">The sequence shown here is derived from an EMBL/GenBank/DDBJ whole genome shotgun (WGS) entry which is preliminary data.</text>
</comment>
<evidence type="ECO:0000313" key="4">
    <source>
        <dbReference type="EMBL" id="MFC5224803.1"/>
    </source>
</evidence>
<name>A0ABW0D378_STRFI</name>
<gene>
    <name evidence="4" type="ORF">ACFPN6_09350</name>
</gene>
<dbReference type="Gene3D" id="3.30.830.10">
    <property type="entry name" value="Metalloenzyme, LuxS/M16 peptidase-like"/>
    <property type="match status" value="2"/>
</dbReference>
<dbReference type="InterPro" id="IPR050361">
    <property type="entry name" value="MPP/UQCRC_Complex"/>
</dbReference>
<organism evidence="4 5">
    <name type="scientific">Streptomyces fimbriatus</name>
    <dbReference type="NCBI Taxonomy" id="68197"/>
    <lineage>
        <taxon>Bacteria</taxon>
        <taxon>Bacillati</taxon>
        <taxon>Actinomycetota</taxon>
        <taxon>Actinomycetes</taxon>
        <taxon>Kitasatosporales</taxon>
        <taxon>Streptomycetaceae</taxon>
        <taxon>Streptomyces</taxon>
    </lineage>
</organism>
<evidence type="ECO:0000313" key="5">
    <source>
        <dbReference type="Proteomes" id="UP001596156"/>
    </source>
</evidence>
<feature type="domain" description="Peptidase M16 C-terminal" evidence="3">
    <location>
        <begin position="173"/>
        <end position="353"/>
    </location>
</feature>
<dbReference type="Proteomes" id="UP001596156">
    <property type="component" value="Unassembled WGS sequence"/>
</dbReference>
<dbReference type="PANTHER" id="PTHR11851">
    <property type="entry name" value="METALLOPROTEASE"/>
    <property type="match status" value="1"/>
</dbReference>
<evidence type="ECO:0000256" key="1">
    <source>
        <dbReference type="ARBA" id="ARBA00007261"/>
    </source>
</evidence>
<comment type="similarity">
    <text evidence="1">Belongs to the peptidase M16 family.</text>
</comment>
<protein>
    <submittedName>
        <fullName evidence="4">Pitrilysin family protein</fullName>
    </submittedName>
</protein>
<evidence type="ECO:0000259" key="2">
    <source>
        <dbReference type="Pfam" id="PF00675"/>
    </source>
</evidence>
<keyword evidence="5" id="KW-1185">Reference proteome</keyword>
<dbReference type="InterPro" id="IPR007863">
    <property type="entry name" value="Peptidase_M16_C"/>
</dbReference>
<dbReference type="PANTHER" id="PTHR11851:SF49">
    <property type="entry name" value="MITOCHONDRIAL-PROCESSING PEPTIDASE SUBUNIT ALPHA"/>
    <property type="match status" value="1"/>
</dbReference>
<reference evidence="5" key="1">
    <citation type="journal article" date="2019" name="Int. J. Syst. Evol. Microbiol.">
        <title>The Global Catalogue of Microorganisms (GCM) 10K type strain sequencing project: providing services to taxonomists for standard genome sequencing and annotation.</title>
        <authorList>
            <consortium name="The Broad Institute Genomics Platform"/>
            <consortium name="The Broad Institute Genome Sequencing Center for Infectious Disease"/>
            <person name="Wu L."/>
            <person name="Ma J."/>
        </authorList>
    </citation>
    <scope>NUCLEOTIDE SEQUENCE [LARGE SCALE GENOMIC DNA]</scope>
    <source>
        <strain evidence="5">CCM 8479</strain>
    </source>
</reference>
<dbReference type="Pfam" id="PF00675">
    <property type="entry name" value="Peptidase_M16"/>
    <property type="match status" value="1"/>
</dbReference>
<dbReference type="InterPro" id="IPR011765">
    <property type="entry name" value="Pept_M16_N"/>
</dbReference>